<evidence type="ECO:0000256" key="1">
    <source>
        <dbReference type="ARBA" id="ARBA00009374"/>
    </source>
</evidence>
<dbReference type="PANTHER" id="PTHR47208:SF5">
    <property type="entry name" value="FCS-LIKE ZINC FINGER 12-RELATED"/>
    <property type="match status" value="1"/>
</dbReference>
<comment type="similarity">
    <text evidence="1">Belongs to the FLZ family.</text>
</comment>
<dbReference type="InterPro" id="IPR007650">
    <property type="entry name" value="Zf-FLZ_dom"/>
</dbReference>
<keyword evidence="2" id="KW-0479">Metal-binding</keyword>
<dbReference type="Pfam" id="PF04570">
    <property type="entry name" value="zf-FLZ"/>
    <property type="match status" value="2"/>
</dbReference>
<accession>A0A6L2KRS2</accession>
<dbReference type="PANTHER" id="PTHR47208">
    <property type="entry name" value="OS02G0174800 PROTEIN"/>
    <property type="match status" value="1"/>
</dbReference>
<dbReference type="EMBL" id="BKCJ010002870">
    <property type="protein sequence ID" value="GEU51460.1"/>
    <property type="molecule type" value="Genomic_DNA"/>
</dbReference>
<dbReference type="AlphaFoldDB" id="A0A6L2KRS2"/>
<feature type="region of interest" description="Disordered" evidence="5">
    <location>
        <begin position="309"/>
        <end position="348"/>
    </location>
</feature>
<dbReference type="PROSITE" id="PS51795">
    <property type="entry name" value="ZF_FLZ"/>
    <property type="match status" value="2"/>
</dbReference>
<name>A0A6L2KRS2_TANCI</name>
<gene>
    <name evidence="7" type="ORF">Tci_023438</name>
</gene>
<reference evidence="7" key="1">
    <citation type="journal article" date="2019" name="Sci. Rep.">
        <title>Draft genome of Tanacetum cinerariifolium, the natural source of mosquito coil.</title>
        <authorList>
            <person name="Yamashiro T."/>
            <person name="Shiraishi A."/>
            <person name="Satake H."/>
            <person name="Nakayama K."/>
        </authorList>
    </citation>
    <scope>NUCLEOTIDE SEQUENCE</scope>
</reference>
<dbReference type="GO" id="GO:0008270">
    <property type="term" value="F:zinc ion binding"/>
    <property type="evidence" value="ECO:0007669"/>
    <property type="project" value="UniProtKB-KW"/>
</dbReference>
<evidence type="ECO:0000259" key="6">
    <source>
        <dbReference type="PROSITE" id="PS51795"/>
    </source>
</evidence>
<evidence type="ECO:0000256" key="3">
    <source>
        <dbReference type="ARBA" id="ARBA00022771"/>
    </source>
</evidence>
<feature type="zinc finger region" description="FLZ-type" evidence="4">
    <location>
        <begin position="256"/>
        <end position="299"/>
    </location>
</feature>
<protein>
    <recommendedName>
        <fullName evidence="6">FLZ-type domain-containing protein</fullName>
    </recommendedName>
</protein>
<sequence length="361" mass="40921">MVMRGAVIETVFTSGAGRFEGSSNSCSSPTSPLDLKPVISPRRRVLHNSSCDEVVSGRGIGLGIIVNMDKSCESKAILLRPSCHVNADIDYEEEEYTIVTRHHKPKNNNSYLRKEVVYDNCGDEKLIRSLFDISPTPARVVDDIKAVGAHFLSTCHECNKQLYGKEIYMYRGEKAFCSIECRSMEIAQMEKEESMKKKTMKRNNHDCVTRHHKPNNNNSYTRKQLVYENCGDHEKQIRSLFDISPIVDDIKAAGADFLSTCHECNKQLHGRDIYMYRGEKAFCSIECRSMEIAQMEKEESMKKKMMMKRNNHDCGSSTSYAPQQVPVSRSSGHGQTSKPKAGIRSVKIDGVRVQDVHKEYN</sequence>
<feature type="domain" description="FLZ-type" evidence="6">
    <location>
        <begin position="256"/>
        <end position="299"/>
    </location>
</feature>
<organism evidence="7">
    <name type="scientific">Tanacetum cinerariifolium</name>
    <name type="common">Dalmatian daisy</name>
    <name type="synonym">Chrysanthemum cinerariifolium</name>
    <dbReference type="NCBI Taxonomy" id="118510"/>
    <lineage>
        <taxon>Eukaryota</taxon>
        <taxon>Viridiplantae</taxon>
        <taxon>Streptophyta</taxon>
        <taxon>Embryophyta</taxon>
        <taxon>Tracheophyta</taxon>
        <taxon>Spermatophyta</taxon>
        <taxon>Magnoliopsida</taxon>
        <taxon>eudicotyledons</taxon>
        <taxon>Gunneridae</taxon>
        <taxon>Pentapetalae</taxon>
        <taxon>asterids</taxon>
        <taxon>campanulids</taxon>
        <taxon>Asterales</taxon>
        <taxon>Asteraceae</taxon>
        <taxon>Asteroideae</taxon>
        <taxon>Anthemideae</taxon>
        <taxon>Anthemidinae</taxon>
        <taxon>Tanacetum</taxon>
    </lineage>
</organism>
<evidence type="ECO:0000313" key="7">
    <source>
        <dbReference type="EMBL" id="GEU51460.1"/>
    </source>
</evidence>
<keyword evidence="3" id="KW-0863">Zinc-finger</keyword>
<feature type="zinc finger region" description="FLZ-type" evidence="4">
    <location>
        <begin position="150"/>
        <end position="193"/>
    </location>
</feature>
<feature type="domain" description="FLZ-type" evidence="6">
    <location>
        <begin position="150"/>
        <end position="193"/>
    </location>
</feature>
<evidence type="ECO:0000256" key="2">
    <source>
        <dbReference type="ARBA" id="ARBA00022723"/>
    </source>
</evidence>
<proteinExistence type="inferred from homology"/>
<keyword evidence="3" id="KW-0862">Zinc</keyword>
<evidence type="ECO:0000256" key="4">
    <source>
        <dbReference type="PROSITE-ProRule" id="PRU01131"/>
    </source>
</evidence>
<comment type="caution">
    <text evidence="7">The sequence shown here is derived from an EMBL/GenBank/DDBJ whole genome shotgun (WGS) entry which is preliminary data.</text>
</comment>
<feature type="compositionally biased region" description="Polar residues" evidence="5">
    <location>
        <begin position="313"/>
        <end position="338"/>
    </location>
</feature>
<dbReference type="InterPro" id="IPR044604">
    <property type="entry name" value="FLZ12/13/14"/>
</dbReference>
<evidence type="ECO:0000256" key="5">
    <source>
        <dbReference type="SAM" id="MobiDB-lite"/>
    </source>
</evidence>